<evidence type="ECO:0000256" key="1">
    <source>
        <dbReference type="SAM" id="MobiDB-lite"/>
    </source>
</evidence>
<reference evidence="2" key="1">
    <citation type="journal article" date="2023" name="Science">
        <title>Genome structures resolve the early diversification of teleost fishes.</title>
        <authorList>
            <person name="Parey E."/>
            <person name="Louis A."/>
            <person name="Montfort J."/>
            <person name="Bouchez O."/>
            <person name="Roques C."/>
            <person name="Iampietro C."/>
            <person name="Lluch J."/>
            <person name="Castinel A."/>
            <person name="Donnadieu C."/>
            <person name="Desvignes T."/>
            <person name="Floi Bucao C."/>
            <person name="Jouanno E."/>
            <person name="Wen M."/>
            <person name="Mejri S."/>
            <person name="Dirks R."/>
            <person name="Jansen H."/>
            <person name="Henkel C."/>
            <person name="Chen W.J."/>
            <person name="Zahm M."/>
            <person name="Cabau C."/>
            <person name="Klopp C."/>
            <person name="Thompson A.W."/>
            <person name="Robinson-Rechavi M."/>
            <person name="Braasch I."/>
            <person name="Lecointre G."/>
            <person name="Bobe J."/>
            <person name="Postlethwait J.H."/>
            <person name="Berthelot C."/>
            <person name="Roest Crollius H."/>
            <person name="Guiguen Y."/>
        </authorList>
    </citation>
    <scope>NUCLEOTIDE SEQUENCE</scope>
    <source>
        <strain evidence="2">NC1722</strain>
    </source>
</reference>
<evidence type="ECO:0000313" key="2">
    <source>
        <dbReference type="EMBL" id="KAJ8411529.1"/>
    </source>
</evidence>
<gene>
    <name evidence="2" type="ORF">AAFF_G00163370</name>
</gene>
<dbReference type="Proteomes" id="UP001221898">
    <property type="component" value="Unassembled WGS sequence"/>
</dbReference>
<evidence type="ECO:0000313" key="3">
    <source>
        <dbReference type="Proteomes" id="UP001221898"/>
    </source>
</evidence>
<comment type="caution">
    <text evidence="2">The sequence shown here is derived from an EMBL/GenBank/DDBJ whole genome shotgun (WGS) entry which is preliminary data.</text>
</comment>
<feature type="region of interest" description="Disordered" evidence="1">
    <location>
        <begin position="1"/>
        <end position="47"/>
    </location>
</feature>
<organism evidence="2 3">
    <name type="scientific">Aldrovandia affinis</name>
    <dbReference type="NCBI Taxonomy" id="143900"/>
    <lineage>
        <taxon>Eukaryota</taxon>
        <taxon>Metazoa</taxon>
        <taxon>Chordata</taxon>
        <taxon>Craniata</taxon>
        <taxon>Vertebrata</taxon>
        <taxon>Euteleostomi</taxon>
        <taxon>Actinopterygii</taxon>
        <taxon>Neopterygii</taxon>
        <taxon>Teleostei</taxon>
        <taxon>Notacanthiformes</taxon>
        <taxon>Halosauridae</taxon>
        <taxon>Aldrovandia</taxon>
    </lineage>
</organism>
<protein>
    <submittedName>
        <fullName evidence="2">Uncharacterized protein</fullName>
    </submittedName>
</protein>
<dbReference type="EMBL" id="JAINUG010000022">
    <property type="protein sequence ID" value="KAJ8411529.1"/>
    <property type="molecule type" value="Genomic_DNA"/>
</dbReference>
<accession>A0AAD7SZB7</accession>
<dbReference type="AlphaFoldDB" id="A0AAD7SZB7"/>
<feature type="compositionally biased region" description="Basic and acidic residues" evidence="1">
    <location>
        <begin position="10"/>
        <end position="19"/>
    </location>
</feature>
<keyword evidence="3" id="KW-1185">Reference proteome</keyword>
<proteinExistence type="predicted"/>
<name>A0AAD7SZB7_9TELE</name>
<sequence>MAAGPMHSFRPSDTREVGGVREGASNAGRAVRGASIRRQGAVSSWREDQPRLISPAAYGTLLSVSEGRGMRCRGRPKGGRRFAGETGMIKYVHYGLGVFVL</sequence>